<dbReference type="Gene3D" id="3.60.40.10">
    <property type="entry name" value="PPM-type phosphatase domain"/>
    <property type="match status" value="1"/>
</dbReference>
<dbReference type="STRING" id="1160509.A0A3N4IMQ6"/>
<dbReference type="CDD" id="cd17214">
    <property type="entry name" value="RA_CYR1_like"/>
    <property type="match status" value="1"/>
</dbReference>
<feature type="compositionally biased region" description="Polar residues" evidence="13">
    <location>
        <begin position="1001"/>
        <end position="1013"/>
    </location>
</feature>
<feature type="domain" description="Guanylate cyclase" evidence="14">
    <location>
        <begin position="1583"/>
        <end position="1720"/>
    </location>
</feature>
<evidence type="ECO:0000256" key="4">
    <source>
        <dbReference type="ARBA" id="ARBA00021420"/>
    </source>
</evidence>
<dbReference type="SMART" id="SM00364">
    <property type="entry name" value="LRR_BAC"/>
    <property type="match status" value="9"/>
</dbReference>
<dbReference type="OrthoDB" id="2021138at2759"/>
<dbReference type="Pfam" id="PF21187">
    <property type="entry name" value="CYAA_C"/>
    <property type="match status" value="1"/>
</dbReference>
<dbReference type="Pfam" id="PF00211">
    <property type="entry name" value="Guanylate_cyc"/>
    <property type="match status" value="1"/>
</dbReference>
<dbReference type="InterPro" id="IPR001611">
    <property type="entry name" value="Leu-rich_rpt"/>
</dbReference>
<dbReference type="SMART" id="SM00044">
    <property type="entry name" value="CYCc"/>
    <property type="match status" value="1"/>
</dbReference>
<keyword evidence="5" id="KW-0433">Leucine-rich repeat</keyword>
<keyword evidence="7" id="KW-0677">Repeat</keyword>
<feature type="region of interest" description="Disordered" evidence="13">
    <location>
        <begin position="374"/>
        <end position="399"/>
    </location>
</feature>
<dbReference type="PANTHER" id="PTHR48051">
    <property type="match status" value="1"/>
</dbReference>
<evidence type="ECO:0000256" key="8">
    <source>
        <dbReference type="ARBA" id="ARBA00022842"/>
    </source>
</evidence>
<dbReference type="GO" id="GO:0005737">
    <property type="term" value="C:cytoplasm"/>
    <property type="evidence" value="ECO:0007669"/>
    <property type="project" value="TreeGrafter"/>
</dbReference>
<dbReference type="InterPro" id="IPR000159">
    <property type="entry name" value="RA_dom"/>
</dbReference>
<evidence type="ECO:0000256" key="13">
    <source>
        <dbReference type="SAM" id="MobiDB-lite"/>
    </source>
</evidence>
<comment type="similarity">
    <text evidence="2">Belongs to the adenylyl cyclase class-3 family.</text>
</comment>
<dbReference type="CDD" id="cd07302">
    <property type="entry name" value="CHD"/>
    <property type="match status" value="1"/>
</dbReference>
<evidence type="ECO:0000256" key="9">
    <source>
        <dbReference type="ARBA" id="ARBA00022998"/>
    </source>
</evidence>
<dbReference type="SMART" id="SM00314">
    <property type="entry name" value="RA"/>
    <property type="match status" value="1"/>
</dbReference>
<dbReference type="InterPro" id="IPR055414">
    <property type="entry name" value="LRR_R13L4/SHOC2-like"/>
</dbReference>
<evidence type="ECO:0000256" key="2">
    <source>
        <dbReference type="ARBA" id="ARBA00005381"/>
    </source>
</evidence>
<dbReference type="SUPFAM" id="SSF55073">
    <property type="entry name" value="Nucleotide cyclase"/>
    <property type="match status" value="1"/>
</dbReference>
<feature type="compositionally biased region" description="Low complexity" evidence="13">
    <location>
        <begin position="148"/>
        <end position="160"/>
    </location>
</feature>
<dbReference type="EMBL" id="ML119654">
    <property type="protein sequence ID" value="RPA85420.1"/>
    <property type="molecule type" value="Genomic_DNA"/>
</dbReference>
<organism evidence="17 18">
    <name type="scientific">Ascobolus immersus RN42</name>
    <dbReference type="NCBI Taxonomy" id="1160509"/>
    <lineage>
        <taxon>Eukaryota</taxon>
        <taxon>Fungi</taxon>
        <taxon>Dikarya</taxon>
        <taxon>Ascomycota</taxon>
        <taxon>Pezizomycotina</taxon>
        <taxon>Pezizomycetes</taxon>
        <taxon>Pezizales</taxon>
        <taxon>Ascobolaceae</taxon>
        <taxon>Ascobolus</taxon>
    </lineage>
</organism>
<dbReference type="SMART" id="SM00369">
    <property type="entry name" value="LRR_TYP"/>
    <property type="match status" value="12"/>
</dbReference>
<feature type="region of interest" description="Disordered" evidence="13">
    <location>
        <begin position="961"/>
        <end position="1013"/>
    </location>
</feature>
<keyword evidence="9" id="KW-0115">cAMP biosynthesis</keyword>
<dbReference type="FunFam" id="3.80.10.10:FF:000305">
    <property type="entry name" value="Adenylate cyclase AcyA"/>
    <property type="match status" value="1"/>
</dbReference>
<sequence>MGIGDHRRELSVLQEYGRQPSYSSSNGSGRETEPTTPNVISARLNGPPNLNSSVFFDFEDSHYQLSPHQRPPTSGTAPSITGPNGDSYFADDRRPSVASVVTNASSTGSKSSLGRSFFNRLLGAGDESPGSSDTSLHHHHNGHSSQNLARPTTPTASRPRTPLPPAEVVPFEYQDPDDIRHYGYAPVRATPVTNSSYARYLSEEAPPPTASSHKARFGRHHKEKENRDKELPARPQPTAKDSSTSIATTYSLRDGASTSTAALISGRSGSPTPSVGSAFSLGGGPQSPTHNGMVHSKKGGKLAKLFRSGGKEKDRTRNGSADSVHSLKRAPNISAPLQTSPGFGAIAARRGQTSSSGSTEHNYAFSFNIGRKYSDNPSLRNGKMRRKDSDQSALSGRGDGATDMPGVYYSLDTNLNDLKDIVKPIAQAASNIGDAEGWNAPDSWNVTTKEKKEQQYESRMEELDDDKPIWSVMYRIRIFRKDSTFATLGCSLHSSVSEVVANLGRKSFLQGDLSNYQIVLRKQGLLKVLGDGDRPLLIQKRLLEQAGYTEHDHLEDIGREDHSYLCRFIFQPATVGGYALEPDTSLANLKKFNYVDLSAKNLLTIPIIFYRKATDIISLNLSRNLSLDIPLDFIQACISLRKIEFKGNEVYKLPASISHASRLTYLDVSNNRLEELDHASLDKHPLLVSLNVSNNRLTTLPNSFAAFKSLRTLNVAANILDTFPLCLCDLVTLKDIDISFNRIQTIPPQIGKLVQLERFMATNNRLSGSFPAAFGSLINLKELDVRYNEIKDLDVLTELPKLELLLAGHNKVTTLERAFPKIRALHLNHNPLNVFALNQQMPTLTVLNLSNGSMTSFDEGLCDKLPNLHKLSLDCNGIMSFPAGLGKLKHLEHLSCYSNSLTRIPQEIGQLTELKVLDLHDNALKSLPSEIWHLTALQILNISSNKLTKFPRFIVNPAQTPVTNSDSSSLVSPSNQSSRTDLTLVESHSSRRPSGPGNLLNVGNSPGSSGRQGSLVSIYGQGGRVASVIPNGERSGTITPSIRKESTTSTRMQNTIATSLRRLYVADNHLEDSAFLEIAHLGELRTLNMSYNNIYDIPARTLSRLTQLNELYLSGNELTSLPAEDLESIANLQSLYLNGNKFQTLPAELGKVRKLVVLDVGSNSLKYNINNWPYDWNWNWNLELKYLNLSGNKRLEIKTDHSNIRQNVREKSFADFSQLSKLRVLGLMDVTLTIPTVPDENEDRRVRTSGSVVRQNMLYGMADSLGKGEHLSLVDMVVPEFRGNKDECLLGLFDGEAMSSGGSKVAKHLQENFSSHFQEELDKLRKEESTVTALRRTFLSLNKDLANTAMSSKDEKVGAAQGSLRGSTSSNVGVLGEDDLAVGASACVVYIAGSSMFVANVGDVMAVLIRTNSEQKVLTRKHEPGFGSELERIRDAGGYVTREGGLKLCGRVPVSRAFGYFDLMPAIQAAPHIHEVHLSDQDDLLVVASKELWEHIDYDAAVDIIRLGSTSGDLMRAANRLRDFAISYGATEKLMVMVVGIGNNRKKIRQDSIAYPQRPGRPPLDLGDTRIPKQIDAPEGELAICFTDIKNSTILWDKFAPAMRTAIQTHNQIMRRQLQIHGGYEVKTEGDAFMVCFRTPTSALLWCFSVQQLLLQAPWPSQILESEHGKEITDEEGRIIYRGVSVRMGIHWGAPVCEVDPITSRMDYFGPMVNKASRISSEADGGQITISSDFLAEIRKCCDAYANDDFDSFFTDDKIVAAVRKDMSSLSATGFKVEDMGMRKLKGIENKENVYLMLPHGLAGRLTYQKNMKRKTSTVNVEPDQIWALYELSLRLETLCHGFSSDVPGVAVQLAPHNETESMVLKMKHAVLEQFNDKDLAQFFQKTVTSIENSMVSLTLRRMLLPADAALDATGPSMNDILDLLQAKIGGSVL</sequence>
<reference evidence="17 18" key="1">
    <citation type="journal article" date="2018" name="Nat. Ecol. Evol.">
        <title>Pezizomycetes genomes reveal the molecular basis of ectomycorrhizal truffle lifestyle.</title>
        <authorList>
            <person name="Murat C."/>
            <person name="Payen T."/>
            <person name="Noel B."/>
            <person name="Kuo A."/>
            <person name="Morin E."/>
            <person name="Chen J."/>
            <person name="Kohler A."/>
            <person name="Krizsan K."/>
            <person name="Balestrini R."/>
            <person name="Da Silva C."/>
            <person name="Montanini B."/>
            <person name="Hainaut M."/>
            <person name="Levati E."/>
            <person name="Barry K.W."/>
            <person name="Belfiori B."/>
            <person name="Cichocki N."/>
            <person name="Clum A."/>
            <person name="Dockter R.B."/>
            <person name="Fauchery L."/>
            <person name="Guy J."/>
            <person name="Iotti M."/>
            <person name="Le Tacon F."/>
            <person name="Lindquist E.A."/>
            <person name="Lipzen A."/>
            <person name="Malagnac F."/>
            <person name="Mello A."/>
            <person name="Molinier V."/>
            <person name="Miyauchi S."/>
            <person name="Poulain J."/>
            <person name="Riccioni C."/>
            <person name="Rubini A."/>
            <person name="Sitrit Y."/>
            <person name="Splivallo R."/>
            <person name="Traeger S."/>
            <person name="Wang M."/>
            <person name="Zifcakova L."/>
            <person name="Wipf D."/>
            <person name="Zambonelli A."/>
            <person name="Paolocci F."/>
            <person name="Nowrousian M."/>
            <person name="Ottonello S."/>
            <person name="Baldrian P."/>
            <person name="Spatafora J.W."/>
            <person name="Henrissat B."/>
            <person name="Nagy L.G."/>
            <person name="Aury J.M."/>
            <person name="Wincker P."/>
            <person name="Grigoriev I.V."/>
            <person name="Bonfante P."/>
            <person name="Martin F.M."/>
        </authorList>
    </citation>
    <scope>NUCLEOTIDE SEQUENCE [LARGE SCALE GENOMIC DNA]</scope>
    <source>
        <strain evidence="17 18">RN42</strain>
    </source>
</reference>
<dbReference type="InterPro" id="IPR029787">
    <property type="entry name" value="Nucleotide_cyclase"/>
</dbReference>
<dbReference type="PROSITE" id="PS51746">
    <property type="entry name" value="PPM_2"/>
    <property type="match status" value="1"/>
</dbReference>
<dbReference type="InterPro" id="IPR001932">
    <property type="entry name" value="PPM-type_phosphatase-like_dom"/>
</dbReference>
<dbReference type="SUPFAM" id="SSF81606">
    <property type="entry name" value="PP2C-like"/>
    <property type="match status" value="1"/>
</dbReference>
<dbReference type="SUPFAM" id="SSF52058">
    <property type="entry name" value="L domain-like"/>
    <property type="match status" value="2"/>
</dbReference>
<dbReference type="Gene3D" id="3.30.70.1230">
    <property type="entry name" value="Nucleotide cyclase"/>
    <property type="match status" value="1"/>
</dbReference>
<feature type="region of interest" description="Disordered" evidence="13">
    <location>
        <begin position="198"/>
        <end position="341"/>
    </location>
</feature>
<dbReference type="InterPro" id="IPR003591">
    <property type="entry name" value="Leu-rich_rpt_typical-subtyp"/>
</dbReference>
<feature type="compositionally biased region" description="Low complexity" evidence="13">
    <location>
        <begin position="965"/>
        <end position="978"/>
    </location>
</feature>
<dbReference type="InterPro" id="IPR036457">
    <property type="entry name" value="PPM-type-like_dom_sf"/>
</dbReference>
<comment type="catalytic activity">
    <reaction evidence="1">
        <text>ATP = 3',5'-cyclic AMP + diphosphate</text>
        <dbReference type="Rhea" id="RHEA:15389"/>
        <dbReference type="ChEBI" id="CHEBI:30616"/>
        <dbReference type="ChEBI" id="CHEBI:33019"/>
        <dbReference type="ChEBI" id="CHEBI:58165"/>
        <dbReference type="EC" id="4.6.1.1"/>
    </reaction>
</comment>
<feature type="domain" description="Ras-associating" evidence="15">
    <location>
        <begin position="476"/>
        <end position="563"/>
    </location>
</feature>
<dbReference type="PROSITE" id="PS50200">
    <property type="entry name" value="RA"/>
    <property type="match status" value="1"/>
</dbReference>
<dbReference type="InterPro" id="IPR032675">
    <property type="entry name" value="LRR_dom_sf"/>
</dbReference>
<feature type="compositionally biased region" description="Polar residues" evidence="13">
    <location>
        <begin position="63"/>
        <end position="84"/>
    </location>
</feature>
<keyword evidence="8" id="KW-0460">Magnesium</keyword>
<dbReference type="InterPro" id="IPR055071">
    <property type="entry name" value="RA_PHLPP-like"/>
</dbReference>
<feature type="compositionally biased region" description="Polar residues" evidence="13">
    <location>
        <begin position="20"/>
        <end position="39"/>
    </location>
</feature>
<dbReference type="Gene3D" id="3.80.10.10">
    <property type="entry name" value="Ribonuclease Inhibitor"/>
    <property type="match status" value="4"/>
</dbReference>
<feature type="domain" description="PPM-type phosphatase" evidence="16">
    <location>
        <begin position="1258"/>
        <end position="1541"/>
    </location>
</feature>
<feature type="compositionally biased region" description="Polar residues" evidence="13">
    <location>
        <begin position="239"/>
        <end position="277"/>
    </location>
</feature>
<evidence type="ECO:0000259" key="14">
    <source>
        <dbReference type="PROSITE" id="PS50125"/>
    </source>
</evidence>
<keyword evidence="10" id="KW-0456">Lyase</keyword>
<feature type="region of interest" description="Disordered" evidence="13">
    <location>
        <begin position="1"/>
        <end position="93"/>
    </location>
</feature>
<evidence type="ECO:0000256" key="1">
    <source>
        <dbReference type="ARBA" id="ARBA00001593"/>
    </source>
</evidence>
<dbReference type="GO" id="GO:0035556">
    <property type="term" value="P:intracellular signal transduction"/>
    <property type="evidence" value="ECO:0007669"/>
    <property type="project" value="InterPro"/>
</dbReference>
<dbReference type="InterPro" id="IPR048580">
    <property type="entry name" value="CYAA_C"/>
</dbReference>
<dbReference type="Pfam" id="PF23010">
    <property type="entry name" value="RA_3"/>
    <property type="match status" value="1"/>
</dbReference>
<dbReference type="GO" id="GO:0046872">
    <property type="term" value="F:metal ion binding"/>
    <property type="evidence" value="ECO:0007669"/>
    <property type="project" value="UniProtKB-KW"/>
</dbReference>
<dbReference type="Proteomes" id="UP000275078">
    <property type="component" value="Unassembled WGS sequence"/>
</dbReference>
<keyword evidence="18" id="KW-1185">Reference proteome</keyword>
<evidence type="ECO:0000313" key="17">
    <source>
        <dbReference type="EMBL" id="RPA85420.1"/>
    </source>
</evidence>
<dbReference type="GO" id="GO:0006171">
    <property type="term" value="P:cAMP biosynthetic process"/>
    <property type="evidence" value="ECO:0007669"/>
    <property type="project" value="UniProtKB-KW"/>
</dbReference>
<feature type="region of interest" description="Disordered" evidence="13">
    <location>
        <begin position="120"/>
        <end position="179"/>
    </location>
</feature>
<dbReference type="GO" id="GO:0004016">
    <property type="term" value="F:adenylate cyclase activity"/>
    <property type="evidence" value="ECO:0007669"/>
    <property type="project" value="UniProtKB-EC"/>
</dbReference>
<dbReference type="EC" id="4.6.1.1" evidence="3"/>
<proteinExistence type="inferred from homology"/>
<dbReference type="InterPro" id="IPR050216">
    <property type="entry name" value="LRR_domain-containing"/>
</dbReference>
<dbReference type="Pfam" id="PF23598">
    <property type="entry name" value="LRR_14"/>
    <property type="match status" value="1"/>
</dbReference>
<protein>
    <recommendedName>
        <fullName evidence="4">Adenylate cyclase</fullName>
        <ecNumber evidence="3">4.6.1.1</ecNumber>
    </recommendedName>
    <alternativeName>
        <fullName evidence="11">ATP pyrophosphate-lyase</fullName>
    </alternativeName>
    <alternativeName>
        <fullName evidence="12">Adenylyl cyclase</fullName>
    </alternativeName>
</protein>
<dbReference type="PANTHER" id="PTHR48051:SF1">
    <property type="entry name" value="RAS SUPPRESSOR PROTEIN 1"/>
    <property type="match status" value="1"/>
</dbReference>
<evidence type="ECO:0000313" key="18">
    <source>
        <dbReference type="Proteomes" id="UP000275078"/>
    </source>
</evidence>
<dbReference type="FunFam" id="3.80.10.10:FF:000220">
    <property type="entry name" value="Adenylate cyclase AcyA"/>
    <property type="match status" value="1"/>
</dbReference>
<name>A0A3N4IMQ6_ASCIM</name>
<dbReference type="PROSITE" id="PS50125">
    <property type="entry name" value="GUANYLATE_CYCLASE_2"/>
    <property type="match status" value="1"/>
</dbReference>
<evidence type="ECO:0000256" key="7">
    <source>
        <dbReference type="ARBA" id="ARBA00022737"/>
    </source>
</evidence>
<evidence type="ECO:0000256" key="3">
    <source>
        <dbReference type="ARBA" id="ARBA00012201"/>
    </source>
</evidence>
<feature type="compositionally biased region" description="Basic residues" evidence="13">
    <location>
        <begin position="213"/>
        <end position="222"/>
    </location>
</feature>
<dbReference type="SMART" id="SM00332">
    <property type="entry name" value="PP2Cc"/>
    <property type="match status" value="1"/>
</dbReference>
<feature type="compositionally biased region" description="Basic and acidic residues" evidence="13">
    <location>
        <begin position="1"/>
        <end position="10"/>
    </location>
</feature>
<evidence type="ECO:0000256" key="11">
    <source>
        <dbReference type="ARBA" id="ARBA00032597"/>
    </source>
</evidence>
<dbReference type="CDD" id="cd00143">
    <property type="entry name" value="PP2Cc"/>
    <property type="match status" value="1"/>
</dbReference>
<keyword evidence="6" id="KW-0479">Metal-binding</keyword>
<evidence type="ECO:0000256" key="12">
    <source>
        <dbReference type="ARBA" id="ARBA00032637"/>
    </source>
</evidence>
<evidence type="ECO:0000256" key="6">
    <source>
        <dbReference type="ARBA" id="ARBA00022723"/>
    </source>
</evidence>
<dbReference type="SMART" id="SM00365">
    <property type="entry name" value="LRR_SD22"/>
    <property type="match status" value="6"/>
</dbReference>
<accession>A0A3N4IMQ6</accession>
<feature type="compositionally biased region" description="Basic and acidic residues" evidence="13">
    <location>
        <begin position="223"/>
        <end position="232"/>
    </location>
</feature>
<evidence type="ECO:0000256" key="10">
    <source>
        <dbReference type="ARBA" id="ARBA00023239"/>
    </source>
</evidence>
<gene>
    <name evidence="17" type="ORF">BJ508DRAFT_322861</name>
</gene>
<evidence type="ECO:0000256" key="5">
    <source>
        <dbReference type="ARBA" id="ARBA00022614"/>
    </source>
</evidence>
<evidence type="ECO:0000259" key="15">
    <source>
        <dbReference type="PROSITE" id="PS50200"/>
    </source>
</evidence>
<dbReference type="Pfam" id="PF13855">
    <property type="entry name" value="LRR_8"/>
    <property type="match status" value="3"/>
</dbReference>
<dbReference type="InterPro" id="IPR001054">
    <property type="entry name" value="A/G_cyclase"/>
</dbReference>
<dbReference type="Pfam" id="PF00481">
    <property type="entry name" value="PP2C"/>
    <property type="match status" value="1"/>
</dbReference>
<dbReference type="PROSITE" id="PS51450">
    <property type="entry name" value="LRR"/>
    <property type="match status" value="4"/>
</dbReference>
<evidence type="ECO:0000259" key="16">
    <source>
        <dbReference type="PROSITE" id="PS51746"/>
    </source>
</evidence>